<reference evidence="1 2" key="1">
    <citation type="submission" date="2007-03" db="EMBL/GenBank/DDBJ databases">
        <authorList>
            <person name="Stal L."/>
            <person name="Ferriera S."/>
            <person name="Johnson J."/>
            <person name="Kravitz S."/>
            <person name="Beeson K."/>
            <person name="Sutton G."/>
            <person name="Rogers Y.-H."/>
            <person name="Friedman R."/>
            <person name="Frazier M."/>
            <person name="Venter J.C."/>
        </authorList>
    </citation>
    <scope>NUCLEOTIDE SEQUENCE [LARGE SCALE GENOMIC DNA]</scope>
    <source>
        <strain evidence="1 2">CCY0110</strain>
    </source>
</reference>
<dbReference type="EMBL" id="AAXW01000024">
    <property type="protein sequence ID" value="EAZ90479.1"/>
    <property type="molecule type" value="Genomic_DNA"/>
</dbReference>
<organism evidence="1 2">
    <name type="scientific">Crocosphaera chwakensis CCY0110</name>
    <dbReference type="NCBI Taxonomy" id="391612"/>
    <lineage>
        <taxon>Bacteria</taxon>
        <taxon>Bacillati</taxon>
        <taxon>Cyanobacteriota</taxon>
        <taxon>Cyanophyceae</taxon>
        <taxon>Oscillatoriophycideae</taxon>
        <taxon>Chroococcales</taxon>
        <taxon>Aphanothecaceae</taxon>
        <taxon>Crocosphaera</taxon>
        <taxon>Crocosphaera chwakensis</taxon>
    </lineage>
</organism>
<protein>
    <submittedName>
        <fullName evidence="1">Uncharacterized protein</fullName>
    </submittedName>
</protein>
<dbReference type="AlphaFoldDB" id="A3ISQ9"/>
<comment type="caution">
    <text evidence="1">The sequence shown here is derived from an EMBL/GenBank/DDBJ whole genome shotgun (WGS) entry which is preliminary data.</text>
</comment>
<dbReference type="RefSeq" id="WP_008276411.1">
    <property type="nucleotide sequence ID" value="NZ_AAXW01000024.1"/>
</dbReference>
<dbReference type="eggNOG" id="ENOG5032TU1">
    <property type="taxonomic scope" value="Bacteria"/>
</dbReference>
<proteinExistence type="predicted"/>
<name>A3ISQ9_9CHRO</name>
<gene>
    <name evidence="1" type="ORF">CY0110_26667</name>
</gene>
<dbReference type="OrthoDB" id="531045at2"/>
<evidence type="ECO:0000313" key="1">
    <source>
        <dbReference type="EMBL" id="EAZ90479.1"/>
    </source>
</evidence>
<dbReference type="Proteomes" id="UP000003781">
    <property type="component" value="Unassembled WGS sequence"/>
</dbReference>
<evidence type="ECO:0000313" key="2">
    <source>
        <dbReference type="Proteomes" id="UP000003781"/>
    </source>
</evidence>
<accession>A3ISQ9</accession>
<sequence length="115" mass="12859">MARYTSSFVANATVEQVPTLLTEVLEACDFGIVYQATDYLMAKETPGKVPFSKIVSIEILIESTVAKKNEVPVTFVVKNDELPLNPNNHCQQRFQELQTALKESQQWRAITAVPS</sequence>
<keyword evidence="2" id="KW-1185">Reference proteome</keyword>